<dbReference type="InterPro" id="IPR029021">
    <property type="entry name" value="Prot-tyrosine_phosphatase-like"/>
</dbReference>
<name>A7NII1_ROSCS</name>
<evidence type="ECO:0000313" key="2">
    <source>
        <dbReference type="EMBL" id="ABU57281.1"/>
    </source>
</evidence>
<proteinExistence type="predicted"/>
<accession>A7NII1</accession>
<dbReference type="Gene3D" id="3.90.190.10">
    <property type="entry name" value="Protein tyrosine phosphatase superfamily"/>
    <property type="match status" value="1"/>
</dbReference>
<dbReference type="SUPFAM" id="SSF52799">
    <property type="entry name" value="(Phosphotyrosine protein) phosphatases II"/>
    <property type="match status" value="1"/>
</dbReference>
<gene>
    <name evidence="2" type="ordered locus">Rcas_1184</name>
</gene>
<dbReference type="CDD" id="cd14503">
    <property type="entry name" value="PTP-bact"/>
    <property type="match status" value="1"/>
</dbReference>
<evidence type="ECO:0000313" key="3">
    <source>
        <dbReference type="Proteomes" id="UP000000263"/>
    </source>
</evidence>
<reference evidence="2 3" key="1">
    <citation type="submission" date="2007-08" db="EMBL/GenBank/DDBJ databases">
        <title>Complete sequence of Roseiflexus castenholzii DSM 13941.</title>
        <authorList>
            <consortium name="US DOE Joint Genome Institute"/>
            <person name="Copeland A."/>
            <person name="Lucas S."/>
            <person name="Lapidus A."/>
            <person name="Barry K."/>
            <person name="Glavina del Rio T."/>
            <person name="Dalin E."/>
            <person name="Tice H."/>
            <person name="Pitluck S."/>
            <person name="Thompson L.S."/>
            <person name="Brettin T."/>
            <person name="Bruce D."/>
            <person name="Detter J.C."/>
            <person name="Han C."/>
            <person name="Tapia R."/>
            <person name="Schmutz J."/>
            <person name="Larimer F."/>
            <person name="Land M."/>
            <person name="Hauser L."/>
            <person name="Kyrpides N."/>
            <person name="Mikhailova N."/>
            <person name="Bryant D.A."/>
            <person name="Hanada S."/>
            <person name="Tsukatani Y."/>
            <person name="Richardson P."/>
        </authorList>
    </citation>
    <scope>NUCLEOTIDE SEQUENCE [LARGE SCALE GENOMIC DNA]</scope>
    <source>
        <strain evidence="3">DSM 13941 / HLO8</strain>
    </source>
</reference>
<dbReference type="InterPro" id="IPR005939">
    <property type="entry name" value="BLH_phosphatase-like"/>
</dbReference>
<dbReference type="OrthoDB" id="7391097at2"/>
<dbReference type="eggNOG" id="COG3453">
    <property type="taxonomic scope" value="Bacteria"/>
</dbReference>
<organism evidence="2 3">
    <name type="scientific">Roseiflexus castenholzii (strain DSM 13941 / HLO8)</name>
    <dbReference type="NCBI Taxonomy" id="383372"/>
    <lineage>
        <taxon>Bacteria</taxon>
        <taxon>Bacillati</taxon>
        <taxon>Chloroflexota</taxon>
        <taxon>Chloroflexia</taxon>
        <taxon>Chloroflexales</taxon>
        <taxon>Roseiflexineae</taxon>
        <taxon>Roseiflexaceae</taxon>
        <taxon>Roseiflexus</taxon>
    </lineage>
</organism>
<sequence length="165" mass="18637">MKPCTNTVELAVAQKADLVRYDIDERLTLAGQPQPEDWAALAAEGFAVVINMRSDPERATTQQRSAEAAGLRYIHLPLPVYELEPEHLEQYHQTLAAEQGRVFLHCRSATRVALMWLLDRIVYDGWSREQAEATLRAAGYDDDAMETFAFCTDDYFERAAAASNR</sequence>
<dbReference type="GO" id="GO:0016787">
    <property type="term" value="F:hydrolase activity"/>
    <property type="evidence" value="ECO:0007669"/>
    <property type="project" value="InterPro"/>
</dbReference>
<dbReference type="STRING" id="383372.Rcas_1184"/>
<keyword evidence="3" id="KW-1185">Reference proteome</keyword>
<evidence type="ECO:0000259" key="1">
    <source>
        <dbReference type="Pfam" id="PF04273"/>
    </source>
</evidence>
<protein>
    <recommendedName>
        <fullName evidence="1">Beta-lactamase hydrolase-like protein phosphatase-like domain-containing protein</fullName>
    </recommendedName>
</protein>
<dbReference type="AlphaFoldDB" id="A7NII1"/>
<feature type="domain" description="Beta-lactamase hydrolase-like protein phosphatase-like" evidence="1">
    <location>
        <begin position="24"/>
        <end position="119"/>
    </location>
</feature>
<dbReference type="HOGENOM" id="CLU_1607927_0_0_0"/>
<dbReference type="EMBL" id="CP000804">
    <property type="protein sequence ID" value="ABU57281.1"/>
    <property type="molecule type" value="Genomic_DNA"/>
</dbReference>
<dbReference type="KEGG" id="rca:Rcas_1184"/>
<dbReference type="Proteomes" id="UP000000263">
    <property type="component" value="Chromosome"/>
</dbReference>
<dbReference type="Pfam" id="PF04273">
    <property type="entry name" value="BLH_phosphatase"/>
    <property type="match status" value="1"/>
</dbReference>
<dbReference type="RefSeq" id="WP_012119711.1">
    <property type="nucleotide sequence ID" value="NC_009767.1"/>
</dbReference>